<dbReference type="InterPro" id="IPR010982">
    <property type="entry name" value="Lambda_DNA-bd_dom_sf"/>
</dbReference>
<dbReference type="PANTHER" id="PTHR46558:SF13">
    <property type="entry name" value="HTH-TYPE TRANSCRIPTIONAL REGULATOR IMMR"/>
    <property type="match status" value="1"/>
</dbReference>
<feature type="domain" description="HTH cro/C1-type" evidence="2">
    <location>
        <begin position="8"/>
        <end position="62"/>
    </location>
</feature>
<dbReference type="CDD" id="cd00093">
    <property type="entry name" value="HTH_XRE"/>
    <property type="match status" value="2"/>
</dbReference>
<evidence type="ECO:0000313" key="4">
    <source>
        <dbReference type="Proteomes" id="UP000182836"/>
    </source>
</evidence>
<feature type="domain" description="HTH cro/C1-type" evidence="2">
    <location>
        <begin position="85"/>
        <end position="140"/>
    </location>
</feature>
<organism evidence="3 4">
    <name type="scientific">Aneurinibacillus migulanus</name>
    <name type="common">Bacillus migulanus</name>
    <dbReference type="NCBI Taxonomy" id="47500"/>
    <lineage>
        <taxon>Bacteria</taxon>
        <taxon>Bacillati</taxon>
        <taxon>Bacillota</taxon>
        <taxon>Bacilli</taxon>
        <taxon>Bacillales</taxon>
        <taxon>Paenibacillaceae</taxon>
        <taxon>Aneurinibacillus group</taxon>
        <taxon>Aneurinibacillus</taxon>
    </lineage>
</organism>
<dbReference type="Pfam" id="PF01381">
    <property type="entry name" value="HTH_3"/>
    <property type="match status" value="2"/>
</dbReference>
<dbReference type="SMART" id="SM00530">
    <property type="entry name" value="HTH_XRE"/>
    <property type="match status" value="2"/>
</dbReference>
<name>A0A1G8XG95_ANEMI</name>
<dbReference type="Proteomes" id="UP000182836">
    <property type="component" value="Unassembled WGS sequence"/>
</dbReference>
<evidence type="ECO:0000256" key="1">
    <source>
        <dbReference type="ARBA" id="ARBA00023125"/>
    </source>
</evidence>
<dbReference type="RefSeq" id="WP_052812021.1">
    <property type="nucleotide sequence ID" value="NZ_BJOA01000097.1"/>
</dbReference>
<proteinExistence type="predicted"/>
<dbReference type="GO" id="GO:0003677">
    <property type="term" value="F:DNA binding"/>
    <property type="evidence" value="ECO:0007669"/>
    <property type="project" value="UniProtKB-KW"/>
</dbReference>
<dbReference type="EMBL" id="FNED01000031">
    <property type="protein sequence ID" value="SDJ89304.1"/>
    <property type="molecule type" value="Genomic_DNA"/>
</dbReference>
<dbReference type="InterPro" id="IPR001387">
    <property type="entry name" value="Cro/C1-type_HTH"/>
</dbReference>
<sequence>MSHLGERLRKARERANLKQIQVYEHTNINNKTLSRYERGGSEPDIDTIKTLAELYDVSLEWLLTGEENNDNLHNKNDFKIFAYRLKRQREEINLSIEELAQIIGLTPYTIEKFEEGRGGLPGQKTLDKIASALGVTRDYLLGYTDDIKGYGTGVYDNDPPDLKKMLEEQGPLMYDGVQIEGEEKEKLALLMRQAFFIVKEQNKKEAAKRNTEK</sequence>
<dbReference type="PROSITE" id="PS50943">
    <property type="entry name" value="HTH_CROC1"/>
    <property type="match status" value="2"/>
</dbReference>
<dbReference type="SUPFAM" id="SSF47413">
    <property type="entry name" value="lambda repressor-like DNA-binding domains"/>
    <property type="match status" value="2"/>
</dbReference>
<evidence type="ECO:0000313" key="3">
    <source>
        <dbReference type="EMBL" id="SDJ89304.1"/>
    </source>
</evidence>
<accession>A0A1G8XG95</accession>
<gene>
    <name evidence="3" type="ORF">SAMN04487909_13163</name>
</gene>
<reference evidence="3 4" key="1">
    <citation type="submission" date="2016-10" db="EMBL/GenBank/DDBJ databases">
        <authorList>
            <person name="de Groot N.N."/>
        </authorList>
    </citation>
    <scope>NUCLEOTIDE SEQUENCE [LARGE SCALE GENOMIC DNA]</scope>
    <source>
        <strain evidence="3 4">DSM 2895</strain>
    </source>
</reference>
<dbReference type="OrthoDB" id="1863321at2"/>
<dbReference type="GeneID" id="42309434"/>
<evidence type="ECO:0000259" key="2">
    <source>
        <dbReference type="PROSITE" id="PS50943"/>
    </source>
</evidence>
<dbReference type="AlphaFoldDB" id="A0A1G8XG95"/>
<keyword evidence="1" id="KW-0238">DNA-binding</keyword>
<protein>
    <submittedName>
        <fullName evidence="3">Transcriptional regulator, contains XRE-family HTH domain</fullName>
    </submittedName>
</protein>
<dbReference type="PANTHER" id="PTHR46558">
    <property type="entry name" value="TRACRIPTIONAL REGULATORY PROTEIN-RELATED-RELATED"/>
    <property type="match status" value="1"/>
</dbReference>
<dbReference type="Gene3D" id="1.10.260.40">
    <property type="entry name" value="lambda repressor-like DNA-binding domains"/>
    <property type="match status" value="2"/>
</dbReference>